<dbReference type="Pfam" id="PF13920">
    <property type="entry name" value="zf-C3HC4_3"/>
    <property type="match status" value="1"/>
</dbReference>
<accession>A0ABQ8DCQ3</accession>
<evidence type="ECO:0000256" key="1">
    <source>
        <dbReference type="SAM" id="Coils"/>
    </source>
</evidence>
<sequence length="493" mass="55600">SLQNELFFEGEANPCRFQIPPRPSCLLDRITLSKSIVESSLKNLIYHPSRTQNHVVAAAVGALITSGITRGGGVGHCYGDSDVVSNIVNDLLSYLNVRISLRLLQQVKHSVSKGDVMMCLLMSELHDGRASSMDLPTSRNKARKLTIIDLVGFMAPALCRVGSMEVGILGMVEQDLGFLVKGFSVNNAELKLLGEGLIFAVDELLLLGFVKQIVSETGGDSVSVETCEQPHFSGGREESVSSVLEKFRDLNLDDTMESDGLIVTLVQQVKDFEKKLKERKDWAQKKAMQVSQKERSQIERIRISEESKKENKCLKKLLAWEKQKWKRKGGRNIKKKSKLWLNWRKNNTQKKQLRHNKRKLETLRLKIELDFQRHKDDHQRLEQELSRLKASLDTESRHLPNNKPEKGENIAKLLEEQDKLEGSYESEANNDWECIICMKDEVSVVFLPRAHQVVCGSCSDSLFSGNNNGGNKVTCPCCRSLVQQRIHIFGATS</sequence>
<dbReference type="Proteomes" id="UP000824890">
    <property type="component" value="Unassembled WGS sequence"/>
</dbReference>
<dbReference type="PANTHER" id="PTHR46405">
    <property type="entry name" value="OS05G0141500 PROTEIN"/>
    <property type="match status" value="1"/>
</dbReference>
<feature type="non-terminal residue" evidence="2">
    <location>
        <position position="1"/>
    </location>
</feature>
<keyword evidence="3" id="KW-1185">Reference proteome</keyword>
<protein>
    <recommendedName>
        <fullName evidence="4">RING-type domain-containing protein</fullName>
    </recommendedName>
</protein>
<dbReference type="SUPFAM" id="SSF57850">
    <property type="entry name" value="RING/U-box"/>
    <property type="match status" value="1"/>
</dbReference>
<reference evidence="2 3" key="1">
    <citation type="submission" date="2021-05" db="EMBL/GenBank/DDBJ databases">
        <title>Genome Assembly of Synthetic Allotetraploid Brassica napus Reveals Homoeologous Exchanges between Subgenomes.</title>
        <authorList>
            <person name="Davis J.T."/>
        </authorList>
    </citation>
    <scope>NUCLEOTIDE SEQUENCE [LARGE SCALE GENOMIC DNA]</scope>
    <source>
        <strain evidence="3">cv. Da-Ae</strain>
        <tissue evidence="2">Seedling</tissue>
    </source>
</reference>
<dbReference type="Gene3D" id="3.30.40.10">
    <property type="entry name" value="Zinc/RING finger domain, C3HC4 (zinc finger)"/>
    <property type="match status" value="1"/>
</dbReference>
<organism evidence="2 3">
    <name type="scientific">Brassica napus</name>
    <name type="common">Rape</name>
    <dbReference type="NCBI Taxonomy" id="3708"/>
    <lineage>
        <taxon>Eukaryota</taxon>
        <taxon>Viridiplantae</taxon>
        <taxon>Streptophyta</taxon>
        <taxon>Embryophyta</taxon>
        <taxon>Tracheophyta</taxon>
        <taxon>Spermatophyta</taxon>
        <taxon>Magnoliopsida</taxon>
        <taxon>eudicotyledons</taxon>
        <taxon>Gunneridae</taxon>
        <taxon>Pentapetalae</taxon>
        <taxon>rosids</taxon>
        <taxon>malvids</taxon>
        <taxon>Brassicales</taxon>
        <taxon>Brassicaceae</taxon>
        <taxon>Brassiceae</taxon>
        <taxon>Brassica</taxon>
    </lineage>
</organism>
<dbReference type="InterPro" id="IPR013083">
    <property type="entry name" value="Znf_RING/FYVE/PHD"/>
</dbReference>
<keyword evidence="1" id="KW-0175">Coiled coil</keyword>
<name>A0ABQ8DCQ3_BRANA</name>
<comment type="caution">
    <text evidence="2">The sequence shown here is derived from an EMBL/GenBank/DDBJ whole genome shotgun (WGS) entry which is preliminary data.</text>
</comment>
<dbReference type="EMBL" id="JAGKQM010000005">
    <property type="protein sequence ID" value="KAH0926573.1"/>
    <property type="molecule type" value="Genomic_DNA"/>
</dbReference>
<evidence type="ECO:0000313" key="3">
    <source>
        <dbReference type="Proteomes" id="UP000824890"/>
    </source>
</evidence>
<dbReference type="PANTHER" id="PTHR46405:SF7">
    <property type="entry name" value="MND1-INTERACTING PROTEIN 1"/>
    <property type="match status" value="1"/>
</dbReference>
<proteinExistence type="predicted"/>
<gene>
    <name evidence="2" type="ORF">HID58_018829</name>
</gene>
<evidence type="ECO:0000313" key="2">
    <source>
        <dbReference type="EMBL" id="KAH0926573.1"/>
    </source>
</evidence>
<dbReference type="CDD" id="cd23128">
    <property type="entry name" value="RING-HC_MIP1-like"/>
    <property type="match status" value="1"/>
</dbReference>
<evidence type="ECO:0008006" key="4">
    <source>
        <dbReference type="Google" id="ProtNLM"/>
    </source>
</evidence>
<feature type="coiled-coil region" evidence="1">
    <location>
        <begin position="364"/>
        <end position="430"/>
    </location>
</feature>
<dbReference type="InterPro" id="IPR046934">
    <property type="entry name" value="PIR2-like"/>
</dbReference>